<evidence type="ECO:0000256" key="1">
    <source>
        <dbReference type="ARBA" id="ARBA00004123"/>
    </source>
</evidence>
<reference evidence="15 16" key="1">
    <citation type="submission" date="2017-10" db="EMBL/GenBank/DDBJ databases">
        <title>Comparative genomics in systemic dimorphic fungi from Ajellomycetaceae.</title>
        <authorList>
            <person name="Munoz J.F."/>
            <person name="Mcewen J.G."/>
            <person name="Clay O.K."/>
            <person name="Cuomo C.A."/>
        </authorList>
    </citation>
    <scope>NUCLEOTIDE SEQUENCE [LARGE SCALE GENOMIC DNA]</scope>
    <source>
        <strain evidence="15 16">UAMH7299</strain>
    </source>
</reference>
<dbReference type="STRING" id="1447883.A0A2B7WW12"/>
<evidence type="ECO:0000256" key="2">
    <source>
        <dbReference type="ARBA" id="ARBA00010304"/>
    </source>
</evidence>
<feature type="region of interest" description="Disordered" evidence="13">
    <location>
        <begin position="540"/>
        <end position="606"/>
    </location>
</feature>
<dbReference type="GO" id="GO:0005634">
    <property type="term" value="C:nucleus"/>
    <property type="evidence" value="ECO:0007669"/>
    <property type="project" value="UniProtKB-SubCell"/>
</dbReference>
<evidence type="ECO:0000256" key="8">
    <source>
        <dbReference type="ARBA" id="ARBA00023172"/>
    </source>
</evidence>
<keyword evidence="8" id="KW-0233">DNA recombination</keyword>
<evidence type="ECO:0000256" key="6">
    <source>
        <dbReference type="ARBA" id="ARBA00022801"/>
    </source>
</evidence>
<gene>
    <name evidence="15" type="ORF">AJ80_09128</name>
</gene>
<evidence type="ECO:0000256" key="3">
    <source>
        <dbReference type="ARBA" id="ARBA00022722"/>
    </source>
</evidence>
<dbReference type="GO" id="GO:0000723">
    <property type="term" value="P:telomere maintenance"/>
    <property type="evidence" value="ECO:0007669"/>
    <property type="project" value="TreeGrafter"/>
</dbReference>
<evidence type="ECO:0000313" key="16">
    <source>
        <dbReference type="Proteomes" id="UP000224634"/>
    </source>
</evidence>
<dbReference type="GO" id="GO:0036297">
    <property type="term" value="P:interstrand cross-link repair"/>
    <property type="evidence" value="ECO:0007669"/>
    <property type="project" value="TreeGrafter"/>
</dbReference>
<dbReference type="Proteomes" id="UP000224634">
    <property type="component" value="Unassembled WGS sequence"/>
</dbReference>
<organism evidence="15 16">
    <name type="scientific">Polytolypa hystricis (strain UAMH7299)</name>
    <dbReference type="NCBI Taxonomy" id="1447883"/>
    <lineage>
        <taxon>Eukaryota</taxon>
        <taxon>Fungi</taxon>
        <taxon>Dikarya</taxon>
        <taxon>Ascomycota</taxon>
        <taxon>Pezizomycotina</taxon>
        <taxon>Eurotiomycetes</taxon>
        <taxon>Eurotiomycetidae</taxon>
        <taxon>Onygenales</taxon>
        <taxon>Onygenales incertae sedis</taxon>
        <taxon>Polytolypa</taxon>
    </lineage>
</organism>
<dbReference type="SUPFAM" id="SSF56281">
    <property type="entry name" value="Metallo-hydrolase/oxidoreductase"/>
    <property type="match status" value="1"/>
</dbReference>
<dbReference type="Pfam" id="PF23023">
    <property type="entry name" value="Anti-Pycsar_Apyc1"/>
    <property type="match status" value="1"/>
</dbReference>
<protein>
    <recommendedName>
        <fullName evidence="11">Protein artemis</fullName>
    </recommendedName>
    <alternativeName>
        <fullName evidence="12">DNA cross-link repair 1C protein</fullName>
    </alternativeName>
</protein>
<evidence type="ECO:0000256" key="12">
    <source>
        <dbReference type="ARBA" id="ARBA00042677"/>
    </source>
</evidence>
<feature type="compositionally biased region" description="Polar residues" evidence="13">
    <location>
        <begin position="542"/>
        <end position="558"/>
    </location>
</feature>
<evidence type="ECO:0000256" key="10">
    <source>
        <dbReference type="ARBA" id="ARBA00023242"/>
    </source>
</evidence>
<feature type="region of interest" description="Disordered" evidence="13">
    <location>
        <begin position="405"/>
        <end position="424"/>
    </location>
</feature>
<dbReference type="OrthoDB" id="5561659at2759"/>
<comment type="caution">
    <text evidence="15">The sequence shown here is derived from an EMBL/GenBank/DDBJ whole genome shotgun (WGS) entry which is preliminary data.</text>
</comment>
<dbReference type="EMBL" id="PDNA01000246">
    <property type="protein sequence ID" value="PGH00789.1"/>
    <property type="molecule type" value="Genomic_DNA"/>
</dbReference>
<keyword evidence="3" id="KW-0540">Nuclease</keyword>
<feature type="compositionally biased region" description="Low complexity" evidence="13">
    <location>
        <begin position="672"/>
        <end position="705"/>
    </location>
</feature>
<keyword evidence="7" id="KW-0269">Exonuclease</keyword>
<evidence type="ECO:0000256" key="7">
    <source>
        <dbReference type="ARBA" id="ARBA00022839"/>
    </source>
</evidence>
<feature type="compositionally biased region" description="Polar residues" evidence="13">
    <location>
        <begin position="507"/>
        <end position="519"/>
    </location>
</feature>
<dbReference type="InterPro" id="IPR011084">
    <property type="entry name" value="DRMBL"/>
</dbReference>
<dbReference type="GO" id="GO:0006310">
    <property type="term" value="P:DNA recombination"/>
    <property type="evidence" value="ECO:0007669"/>
    <property type="project" value="UniProtKB-KW"/>
</dbReference>
<proteinExistence type="inferred from homology"/>
<evidence type="ECO:0000259" key="14">
    <source>
        <dbReference type="Pfam" id="PF07522"/>
    </source>
</evidence>
<sequence length="752" mass="83606">MSTFNGIVEEFPNIRIDYFRKNPDYPPPLACFLSHVHSDHLQGLESLRAPFVYCSAATREILLRIEKYPHRMNFSKGILESRKQHYKHLAKLLRPLPLQVPTEIELMPRSRIRVTLFDANHCPGAVMFLIEGNGKSILYTGDIRAEGWWVDCLIRNPVLIPYTLGGKSLGRIYLDTTFAIKTDIYSSFPTKAEGIRELLEKMKAYPEDTLFYLRVWTFGYEEVWQALSAAFNSKIHVDRYQMGLYNSLGKALNNGFGIDEAPFLCGFTLGNSQVSGCLSQDPSARIHSCEPGTPCSTISAKRSVYITPIVTRSANGHEIPELGAGGGKGDLHQTHELELPDDSTIQQLAELCLKQIQDGETRSSTMAALTEAYKSRNKRLSLDVYGIKADDEISLEQFISILSRGQPADANGPNKKGPTNPRLPNSIRFPYSRHSSYSELCTLVQAFKPRDVYPCTVDPNTWTEDVSMRSLFSHLCSGTAFPHDNLMRGIVAEHDGRPQKRQRRGSDASSSAAVSTQKSDLVILFDEEEDDELSPIAEEVSKAQQHTPIPTPQTSSVVEDSCAPPALPYPLPTTSPTAEQTESHIQTPNDKASSHHNTPSNTPNPTIDAIKRVLKHKRQNHELDFSLLSSFSSTSESQGTTITQQSHVSRQQQLQLPPVEPSSEAEAEEEAATSPLDSDSESTISIPSSAFDSQQSTSSQQQTQTRHVPPSSSRESRRTAYRAARSRTYDAWSSFCSVVTAGNNHVEEEMEL</sequence>
<dbReference type="PANTHER" id="PTHR23240:SF8">
    <property type="entry name" value="PROTEIN ARTEMIS"/>
    <property type="match status" value="1"/>
</dbReference>
<keyword evidence="16" id="KW-1185">Reference proteome</keyword>
<keyword evidence="9" id="KW-0234">DNA repair</keyword>
<comment type="similarity">
    <text evidence="2">Belongs to the DNA repair metallo-beta-lactamase (DRMBL) family.</text>
</comment>
<evidence type="ECO:0000256" key="11">
    <source>
        <dbReference type="ARBA" id="ARBA00039759"/>
    </source>
</evidence>
<dbReference type="GO" id="GO:0004519">
    <property type="term" value="F:endonuclease activity"/>
    <property type="evidence" value="ECO:0007669"/>
    <property type="project" value="UniProtKB-KW"/>
</dbReference>
<evidence type="ECO:0000256" key="4">
    <source>
        <dbReference type="ARBA" id="ARBA00022759"/>
    </source>
</evidence>
<keyword evidence="6" id="KW-0378">Hydrolase</keyword>
<evidence type="ECO:0000256" key="13">
    <source>
        <dbReference type="SAM" id="MobiDB-lite"/>
    </source>
</evidence>
<accession>A0A2B7WW12</accession>
<dbReference type="PANTHER" id="PTHR23240">
    <property type="entry name" value="DNA CROSS-LINK REPAIR PROTEIN PSO2/SNM1-RELATED"/>
    <property type="match status" value="1"/>
</dbReference>
<keyword evidence="4" id="KW-0255">Endonuclease</keyword>
<evidence type="ECO:0000313" key="15">
    <source>
        <dbReference type="EMBL" id="PGH00789.1"/>
    </source>
</evidence>
<keyword evidence="5" id="KW-0227">DNA damage</keyword>
<keyword evidence="10" id="KW-0539">Nucleus</keyword>
<feature type="compositionally biased region" description="Low complexity" evidence="13">
    <location>
        <begin position="644"/>
        <end position="662"/>
    </location>
</feature>
<dbReference type="GO" id="GO:0006303">
    <property type="term" value="P:double-strand break repair via nonhomologous end joining"/>
    <property type="evidence" value="ECO:0007669"/>
    <property type="project" value="TreeGrafter"/>
</dbReference>
<name>A0A2B7WW12_POLH7</name>
<dbReference type="GO" id="GO:0003684">
    <property type="term" value="F:damaged DNA binding"/>
    <property type="evidence" value="ECO:0007669"/>
    <property type="project" value="TreeGrafter"/>
</dbReference>
<dbReference type="GO" id="GO:0035312">
    <property type="term" value="F:5'-3' DNA exonuclease activity"/>
    <property type="evidence" value="ECO:0007669"/>
    <property type="project" value="TreeGrafter"/>
</dbReference>
<comment type="subcellular location">
    <subcellularLocation>
        <location evidence="1">Nucleus</location>
    </subcellularLocation>
</comment>
<feature type="domain" description="DNA repair metallo-beta-lactamase" evidence="14">
    <location>
        <begin position="426"/>
        <end position="457"/>
    </location>
</feature>
<feature type="region of interest" description="Disordered" evidence="13">
    <location>
        <begin position="494"/>
        <end position="521"/>
    </location>
</feature>
<dbReference type="Gene3D" id="3.60.15.10">
    <property type="entry name" value="Ribonuclease Z/Hydroxyacylglutathione hydrolase-like"/>
    <property type="match status" value="1"/>
</dbReference>
<feature type="region of interest" description="Disordered" evidence="13">
    <location>
        <begin position="636"/>
        <end position="724"/>
    </location>
</feature>
<dbReference type="InterPro" id="IPR036866">
    <property type="entry name" value="RibonucZ/Hydroxyglut_hydro"/>
</dbReference>
<feature type="compositionally biased region" description="Polar residues" evidence="13">
    <location>
        <begin position="579"/>
        <end position="605"/>
    </location>
</feature>
<evidence type="ECO:0000256" key="9">
    <source>
        <dbReference type="ARBA" id="ARBA00023204"/>
    </source>
</evidence>
<evidence type="ECO:0000256" key="5">
    <source>
        <dbReference type="ARBA" id="ARBA00022763"/>
    </source>
</evidence>
<dbReference type="Pfam" id="PF07522">
    <property type="entry name" value="DRMBL"/>
    <property type="match status" value="1"/>
</dbReference>
<dbReference type="AlphaFoldDB" id="A0A2B7WW12"/>